<dbReference type="PIRSF" id="PIRSF002811">
    <property type="entry name" value="DnaG"/>
    <property type="match status" value="1"/>
</dbReference>
<evidence type="ECO:0000256" key="2">
    <source>
        <dbReference type="ARBA" id="ARBA00022515"/>
    </source>
</evidence>
<dbReference type="PROSITE" id="PS50880">
    <property type="entry name" value="TOPRIM"/>
    <property type="match status" value="1"/>
</dbReference>
<dbReference type="GO" id="GO:1990077">
    <property type="term" value="C:primosome complex"/>
    <property type="evidence" value="ECO:0007669"/>
    <property type="project" value="UniProtKB-KW"/>
</dbReference>
<dbReference type="InterPro" id="IPR006295">
    <property type="entry name" value="DNA_primase_DnaG"/>
</dbReference>
<evidence type="ECO:0000256" key="14">
    <source>
        <dbReference type="PIRSR" id="PIRSR002811-1"/>
    </source>
</evidence>
<evidence type="ECO:0000256" key="8">
    <source>
        <dbReference type="ARBA" id="ARBA00022833"/>
    </source>
</evidence>
<comment type="function">
    <text evidence="12 13">RNA polymerase that catalyzes the synthesis of short RNA molecules used as primers for DNA polymerase during DNA replication.</text>
</comment>
<keyword evidence="3 12" id="KW-0808">Transferase</keyword>
<evidence type="ECO:0000256" key="5">
    <source>
        <dbReference type="ARBA" id="ARBA00022705"/>
    </source>
</evidence>
<evidence type="ECO:0000256" key="4">
    <source>
        <dbReference type="ARBA" id="ARBA00022695"/>
    </source>
</evidence>
<dbReference type="InterPro" id="IPR034151">
    <property type="entry name" value="TOPRIM_DnaG_bac"/>
</dbReference>
<dbReference type="PANTHER" id="PTHR30313:SF2">
    <property type="entry name" value="DNA PRIMASE"/>
    <property type="match status" value="1"/>
</dbReference>
<reference evidence="17" key="1">
    <citation type="submission" date="2017-09" db="EMBL/GenBank/DDBJ databases">
        <authorList>
            <person name="Varghese N."/>
            <person name="Submissions S."/>
        </authorList>
    </citation>
    <scope>NUCLEOTIDE SEQUENCE [LARGE SCALE GENOMIC DNA]</scope>
    <source>
        <strain evidence="17">DSM 2913</strain>
    </source>
</reference>
<dbReference type="InterPro" id="IPR037068">
    <property type="entry name" value="DNA_primase_core_N_sf"/>
</dbReference>
<dbReference type="SMART" id="SM00400">
    <property type="entry name" value="ZnF_CHCC"/>
    <property type="match status" value="1"/>
</dbReference>
<keyword evidence="7 12" id="KW-0863">Zinc-finger</keyword>
<dbReference type="GO" id="GO:0003677">
    <property type="term" value="F:DNA binding"/>
    <property type="evidence" value="ECO:0007669"/>
    <property type="project" value="UniProtKB-KW"/>
</dbReference>
<dbReference type="EMBL" id="OBEN01000003">
    <property type="protein sequence ID" value="SNZ13693.1"/>
    <property type="molecule type" value="Genomic_DNA"/>
</dbReference>
<comment type="cofactor">
    <cofactor evidence="12 13 14">
        <name>Zn(2+)</name>
        <dbReference type="ChEBI" id="CHEBI:29105"/>
    </cofactor>
    <text evidence="12 13 14">Binds 1 zinc ion per monomer.</text>
</comment>
<accession>A0A285NXP3</accession>
<dbReference type="AlphaFoldDB" id="A0A285NXP3"/>
<dbReference type="CDD" id="cd03364">
    <property type="entry name" value="TOPRIM_DnaG_primases"/>
    <property type="match status" value="1"/>
</dbReference>
<dbReference type="Pfam" id="PF01807">
    <property type="entry name" value="Zn_ribbon_DnaG"/>
    <property type="match status" value="1"/>
</dbReference>
<comment type="catalytic activity">
    <reaction evidence="12">
        <text>ssDNA + n NTP = ssDNA/pppN(pN)n-1 hybrid + (n-1) diphosphate.</text>
        <dbReference type="EC" id="2.7.7.101"/>
    </reaction>
</comment>
<comment type="similarity">
    <text evidence="12 13">Belongs to the DnaG primase family.</text>
</comment>
<keyword evidence="2 12" id="KW-0639">Primosome</keyword>
<feature type="domain" description="Toprim" evidence="15">
    <location>
        <begin position="241"/>
        <end position="324"/>
    </location>
</feature>
<evidence type="ECO:0000256" key="12">
    <source>
        <dbReference type="HAMAP-Rule" id="MF_00974"/>
    </source>
</evidence>
<keyword evidence="11 12" id="KW-0804">Transcription</keyword>
<dbReference type="RefSeq" id="WP_096601542.1">
    <property type="nucleotide sequence ID" value="NZ_OBEN01000003.1"/>
</dbReference>
<dbReference type="Gene3D" id="3.90.980.10">
    <property type="entry name" value="DNA primase, catalytic core, N-terminal domain"/>
    <property type="match status" value="1"/>
</dbReference>
<dbReference type="OrthoDB" id="9803773at2"/>
<evidence type="ECO:0000256" key="1">
    <source>
        <dbReference type="ARBA" id="ARBA00022478"/>
    </source>
</evidence>
<evidence type="ECO:0000256" key="11">
    <source>
        <dbReference type="ARBA" id="ARBA00023163"/>
    </source>
</evidence>
<dbReference type="InterPro" id="IPR002694">
    <property type="entry name" value="Znf_CHC2"/>
</dbReference>
<dbReference type="GO" id="GO:0006269">
    <property type="term" value="P:DNA replication, synthesis of primer"/>
    <property type="evidence" value="ECO:0007669"/>
    <property type="project" value="UniProtKB-UniRule"/>
</dbReference>
<evidence type="ECO:0000256" key="10">
    <source>
        <dbReference type="ARBA" id="ARBA00023125"/>
    </source>
</evidence>
<sequence length="514" mass="58497">MSDREDILKKIDIVDVISSYIDLKRVGSNYSARCPFHPDDTPSFFVSPSKGIFKCFGCGVGGDAIKFVSLYENISYSEALIKLAKRYNIPIKVKESKRSTKVLQILELVASYYHNALENAPKVIDYLKSRGVSSKSVQNFMLGYSPSSEDLVSFLKKEGVLDAYEKTGNLIKLDEGVYRDLFAGRIIIPIRDEKGNCIAFGGRLLQEGHPKYINSPESEFFKKRSVVFGLHQAREYIKEMGFVVVVEGYFDVISMHQEGYKNTVAPLGTAFSQDHAKVLSKYTKNAVLLFDGDNAGKKAVKLATPYLLFQGVNVKVAYLPEGEDPDTMARKDKEGLRTLIQNAQDIFQILIEEIKEGKSSSLKDFLYYASFVKDKVYQHELIKLASSASGLPVSLLYEQMPKVQKVEEQEETLGLTYNEKVFLLGLMRLGREEYLKEVLLSPKAMQIAEYILAGDYHMVPEDIKNTKVYDLESAFETSYHLLKIDKSHFSQSTKDIKKMREEKDRYIVRFRRRK</sequence>
<dbReference type="InterPro" id="IPR050219">
    <property type="entry name" value="DnaG_primase"/>
</dbReference>
<dbReference type="InterPro" id="IPR006171">
    <property type="entry name" value="TOPRIM_dom"/>
</dbReference>
<keyword evidence="6 12" id="KW-0479">Metal-binding</keyword>
<dbReference type="SUPFAM" id="SSF57783">
    <property type="entry name" value="Zinc beta-ribbon"/>
    <property type="match status" value="1"/>
</dbReference>
<dbReference type="GO" id="GO:0000428">
    <property type="term" value="C:DNA-directed RNA polymerase complex"/>
    <property type="evidence" value="ECO:0007669"/>
    <property type="project" value="UniProtKB-KW"/>
</dbReference>
<keyword evidence="9" id="KW-0460">Magnesium</keyword>
<keyword evidence="1 12" id="KW-0240">DNA-directed RNA polymerase</keyword>
<evidence type="ECO:0000256" key="7">
    <source>
        <dbReference type="ARBA" id="ARBA00022771"/>
    </source>
</evidence>
<evidence type="ECO:0000256" key="6">
    <source>
        <dbReference type="ARBA" id="ARBA00022723"/>
    </source>
</evidence>
<keyword evidence="4 12" id="KW-0548">Nucleotidyltransferase</keyword>
<dbReference type="EC" id="2.7.7.101" evidence="12"/>
<protein>
    <recommendedName>
        <fullName evidence="12 13">DNA primase</fullName>
        <ecNumber evidence="12">2.7.7.101</ecNumber>
    </recommendedName>
</protein>
<dbReference type="GO" id="GO:0008270">
    <property type="term" value="F:zinc ion binding"/>
    <property type="evidence" value="ECO:0007669"/>
    <property type="project" value="UniProtKB-UniRule"/>
</dbReference>
<gene>
    <name evidence="12" type="primary">dnaG</name>
    <name evidence="16" type="ORF">SAMN06265353_0855</name>
</gene>
<dbReference type="HAMAP" id="MF_00974">
    <property type="entry name" value="DNA_primase_DnaG"/>
    <property type="match status" value="1"/>
</dbReference>
<evidence type="ECO:0000313" key="16">
    <source>
        <dbReference type="EMBL" id="SNZ13693.1"/>
    </source>
</evidence>
<dbReference type="Proteomes" id="UP000218627">
    <property type="component" value="Unassembled WGS sequence"/>
</dbReference>
<organism evidence="16 17">
    <name type="scientific">Hydrogenobacter hydrogenophilus</name>
    <dbReference type="NCBI Taxonomy" id="35835"/>
    <lineage>
        <taxon>Bacteria</taxon>
        <taxon>Pseudomonadati</taxon>
        <taxon>Aquificota</taxon>
        <taxon>Aquificia</taxon>
        <taxon>Aquificales</taxon>
        <taxon>Aquificaceae</taxon>
        <taxon>Hydrogenobacter</taxon>
    </lineage>
</organism>
<dbReference type="GO" id="GO:0003899">
    <property type="term" value="F:DNA-directed RNA polymerase activity"/>
    <property type="evidence" value="ECO:0007669"/>
    <property type="project" value="UniProtKB-UniRule"/>
</dbReference>
<dbReference type="InterPro" id="IPR013264">
    <property type="entry name" value="DNAG_N"/>
</dbReference>
<dbReference type="NCBIfam" id="TIGR01391">
    <property type="entry name" value="dnaG"/>
    <property type="match status" value="1"/>
</dbReference>
<keyword evidence="5 12" id="KW-0235">DNA replication</keyword>
<dbReference type="GO" id="GO:0005737">
    <property type="term" value="C:cytoplasm"/>
    <property type="evidence" value="ECO:0007669"/>
    <property type="project" value="TreeGrafter"/>
</dbReference>
<comment type="subunit">
    <text evidence="12">Monomer. Interacts with DnaB.</text>
</comment>
<comment type="domain">
    <text evidence="12">Contains an N-terminal zinc-binding domain, a central core domain that contains the primase activity, and a C-terminal DnaB-binding domain.</text>
</comment>
<evidence type="ECO:0000256" key="13">
    <source>
        <dbReference type="PIRNR" id="PIRNR002811"/>
    </source>
</evidence>
<dbReference type="PANTHER" id="PTHR30313">
    <property type="entry name" value="DNA PRIMASE"/>
    <property type="match status" value="1"/>
</dbReference>
<dbReference type="Gene3D" id="3.40.1360.10">
    <property type="match status" value="1"/>
</dbReference>
<dbReference type="Gene3D" id="3.90.580.10">
    <property type="entry name" value="Zinc finger, CHC2-type domain"/>
    <property type="match status" value="1"/>
</dbReference>
<dbReference type="Pfam" id="PF13155">
    <property type="entry name" value="Toprim_2"/>
    <property type="match status" value="1"/>
</dbReference>
<name>A0A285NXP3_9AQUI</name>
<dbReference type="Pfam" id="PF08275">
    <property type="entry name" value="DNAG_N"/>
    <property type="match status" value="1"/>
</dbReference>
<evidence type="ECO:0000256" key="3">
    <source>
        <dbReference type="ARBA" id="ARBA00022679"/>
    </source>
</evidence>
<dbReference type="SMART" id="SM00493">
    <property type="entry name" value="TOPRIM"/>
    <property type="match status" value="1"/>
</dbReference>
<proteinExistence type="inferred from homology"/>
<keyword evidence="17" id="KW-1185">Reference proteome</keyword>
<dbReference type="InterPro" id="IPR030846">
    <property type="entry name" value="DnaG_bac"/>
</dbReference>
<keyword evidence="8 12" id="KW-0862">Zinc</keyword>
<feature type="zinc finger region" description="CHC2-type" evidence="12 14">
    <location>
        <begin position="34"/>
        <end position="58"/>
    </location>
</feature>
<dbReference type="InterPro" id="IPR036977">
    <property type="entry name" value="DNA_primase_Znf_CHC2"/>
</dbReference>
<dbReference type="SUPFAM" id="SSF56731">
    <property type="entry name" value="DNA primase core"/>
    <property type="match status" value="1"/>
</dbReference>
<dbReference type="FunFam" id="3.90.580.10:FF:000001">
    <property type="entry name" value="DNA primase"/>
    <property type="match status" value="1"/>
</dbReference>
<evidence type="ECO:0000256" key="9">
    <source>
        <dbReference type="ARBA" id="ARBA00022842"/>
    </source>
</evidence>
<evidence type="ECO:0000259" key="15">
    <source>
        <dbReference type="PROSITE" id="PS50880"/>
    </source>
</evidence>
<evidence type="ECO:0000313" key="17">
    <source>
        <dbReference type="Proteomes" id="UP000218627"/>
    </source>
</evidence>
<keyword evidence="10 12" id="KW-0238">DNA-binding</keyword>